<evidence type="ECO:0000256" key="8">
    <source>
        <dbReference type="PROSITE-ProRule" id="PRU01360"/>
    </source>
</evidence>
<dbReference type="Pfam" id="PF00593">
    <property type="entry name" value="TonB_dep_Rec_b-barrel"/>
    <property type="match status" value="1"/>
</dbReference>
<dbReference type="Pfam" id="PF13715">
    <property type="entry name" value="CarbopepD_reg_2"/>
    <property type="match status" value="1"/>
</dbReference>
<keyword evidence="4 8" id="KW-0812">Transmembrane</keyword>
<dbReference type="InterPro" id="IPR037066">
    <property type="entry name" value="Plug_dom_sf"/>
</dbReference>
<keyword evidence="2 8" id="KW-0813">Transport</keyword>
<dbReference type="Pfam" id="PF07715">
    <property type="entry name" value="Plug"/>
    <property type="match status" value="1"/>
</dbReference>
<evidence type="ECO:0000256" key="4">
    <source>
        <dbReference type="ARBA" id="ARBA00022692"/>
    </source>
</evidence>
<sequence>MTKKRKYTIQRSAIAIILFITTVNFSYAQNKDCVKDCSCEITGTILDQSDKKPIAFASVSIKGNAKGTVSNENGFFRISGLCSDEVDLVISFIGYKSIEHHHDIYHEDPQILLAHEDLILESIVVEGTKIESGLTSITESKLDAQELENLNTETFGDVLRSFTGVATIKTGQNVVKPVIHGLHSNRILIINNGLRHENQNWGVEHAPEIDVSLANDITLIKGAASVKYGPDALGGVIIVKPKFPELNNPLRGNFKITGKSNGRSLGSSVSLLKGYDRWAWMVQASGTYQGDLKSPDYYLTNTGTREYSFALGTKYHKKDLDVNFYFSRFNQELGILRGSVTGNLNDLAFALTNEPPEGTQSFSYDINNPHQEAVHQLFKIDGHYNLHSSSIDFQYGFQINQRREFDIRRGTNNSLPAINLELFSHSVDLDWNHPKLGQWSGVIGFQWLYQDNRNIPGTNTIPFIPNFDNTRLGIYFVESRQLGEMTAEVGIRLDAQQTAVRGRDFNNNLFTNDFSYQNVTGTVGMSLPVGPNASFQSNLGTAWRPPNVSELYSFGKHQFILEYGLWRFFENQADVITENERSVPSEVGVKWVNTYSFQNENVALELTGYINVLKNYIYTKPAGVTTTVRGAFPYFIYNQTNALFIGLDASASLSHSKQWESEARVSLLNAKDVKNDQYFVGIPPYELNYNLHYKPQTFWKFRNVQLGLESQYTFKQTRAPRVITVQEINDAKTNDIDLFAADDSDFDFLPPSDGYFLINTHLNFSYNKFDVHFQVKNLLNTSYRDYTDRLRYFSDDVGRNFVLSLKYRL</sequence>
<comment type="similarity">
    <text evidence="8 9">Belongs to the TonB-dependent receptor family.</text>
</comment>
<keyword evidence="13" id="KW-0675">Receptor</keyword>
<keyword evidence="14" id="KW-1185">Reference proteome</keyword>
<evidence type="ECO:0000256" key="1">
    <source>
        <dbReference type="ARBA" id="ARBA00004571"/>
    </source>
</evidence>
<comment type="subcellular location">
    <subcellularLocation>
        <location evidence="1 8">Cell outer membrane</location>
        <topology evidence="1 8">Multi-pass membrane protein</topology>
    </subcellularLocation>
</comment>
<evidence type="ECO:0000256" key="2">
    <source>
        <dbReference type="ARBA" id="ARBA00022448"/>
    </source>
</evidence>
<keyword evidence="3 8" id="KW-1134">Transmembrane beta strand</keyword>
<evidence type="ECO:0000256" key="10">
    <source>
        <dbReference type="SAM" id="SignalP"/>
    </source>
</evidence>
<evidence type="ECO:0000313" key="13">
    <source>
        <dbReference type="EMBL" id="MDN5205643.1"/>
    </source>
</evidence>
<dbReference type="Proteomes" id="UP001172082">
    <property type="component" value="Unassembled WGS sequence"/>
</dbReference>
<dbReference type="SUPFAM" id="SSF49464">
    <property type="entry name" value="Carboxypeptidase regulatory domain-like"/>
    <property type="match status" value="1"/>
</dbReference>
<feature type="signal peptide" evidence="10">
    <location>
        <begin position="1"/>
        <end position="28"/>
    </location>
</feature>
<dbReference type="InterPro" id="IPR039426">
    <property type="entry name" value="TonB-dep_rcpt-like"/>
</dbReference>
<keyword evidence="5 9" id="KW-0798">TonB box</keyword>
<dbReference type="InterPro" id="IPR036942">
    <property type="entry name" value="Beta-barrel_TonB_sf"/>
</dbReference>
<evidence type="ECO:0000259" key="11">
    <source>
        <dbReference type="Pfam" id="PF00593"/>
    </source>
</evidence>
<evidence type="ECO:0000256" key="9">
    <source>
        <dbReference type="RuleBase" id="RU003357"/>
    </source>
</evidence>
<dbReference type="Gene3D" id="2.60.40.1120">
    <property type="entry name" value="Carboxypeptidase-like, regulatory domain"/>
    <property type="match status" value="1"/>
</dbReference>
<evidence type="ECO:0000256" key="3">
    <source>
        <dbReference type="ARBA" id="ARBA00022452"/>
    </source>
</evidence>
<dbReference type="InterPro" id="IPR008969">
    <property type="entry name" value="CarboxyPept-like_regulatory"/>
</dbReference>
<organism evidence="13 14">
    <name type="scientific">Splendidivirga corallicola</name>
    <dbReference type="NCBI Taxonomy" id="3051826"/>
    <lineage>
        <taxon>Bacteria</taxon>
        <taxon>Pseudomonadati</taxon>
        <taxon>Bacteroidota</taxon>
        <taxon>Cytophagia</taxon>
        <taxon>Cytophagales</taxon>
        <taxon>Splendidivirgaceae</taxon>
        <taxon>Splendidivirga</taxon>
    </lineage>
</organism>
<dbReference type="Gene3D" id="2.170.130.10">
    <property type="entry name" value="TonB-dependent receptor, plug domain"/>
    <property type="match status" value="1"/>
</dbReference>
<dbReference type="SUPFAM" id="SSF56935">
    <property type="entry name" value="Porins"/>
    <property type="match status" value="1"/>
</dbReference>
<evidence type="ECO:0000259" key="12">
    <source>
        <dbReference type="Pfam" id="PF07715"/>
    </source>
</evidence>
<keyword evidence="7 8" id="KW-0998">Cell outer membrane</keyword>
<evidence type="ECO:0000313" key="14">
    <source>
        <dbReference type="Proteomes" id="UP001172082"/>
    </source>
</evidence>
<evidence type="ECO:0000256" key="5">
    <source>
        <dbReference type="ARBA" id="ARBA00023077"/>
    </source>
</evidence>
<accession>A0ABT8KZT8</accession>
<dbReference type="PROSITE" id="PS52016">
    <property type="entry name" value="TONB_DEPENDENT_REC_3"/>
    <property type="match status" value="1"/>
</dbReference>
<dbReference type="Gene3D" id="2.40.170.20">
    <property type="entry name" value="TonB-dependent receptor, beta-barrel domain"/>
    <property type="match status" value="1"/>
</dbReference>
<reference evidence="13" key="1">
    <citation type="submission" date="2023-06" db="EMBL/GenBank/DDBJ databases">
        <title>Genomic of Parafulvivirga corallium.</title>
        <authorList>
            <person name="Wang G."/>
        </authorList>
    </citation>
    <scope>NUCLEOTIDE SEQUENCE</scope>
    <source>
        <strain evidence="13">BMA10</strain>
    </source>
</reference>
<dbReference type="PANTHER" id="PTHR30069">
    <property type="entry name" value="TONB-DEPENDENT OUTER MEMBRANE RECEPTOR"/>
    <property type="match status" value="1"/>
</dbReference>
<feature type="chain" id="PRO_5045369854" evidence="10">
    <location>
        <begin position="29"/>
        <end position="809"/>
    </location>
</feature>
<gene>
    <name evidence="13" type="ORF">QQ008_29940</name>
</gene>
<dbReference type="EMBL" id="JAUJEA010000023">
    <property type="protein sequence ID" value="MDN5205643.1"/>
    <property type="molecule type" value="Genomic_DNA"/>
</dbReference>
<protein>
    <submittedName>
        <fullName evidence="13">TonB-dependent receptor</fullName>
    </submittedName>
</protein>
<dbReference type="RefSeq" id="WP_346755663.1">
    <property type="nucleotide sequence ID" value="NZ_JAUJEA010000023.1"/>
</dbReference>
<dbReference type="PANTHER" id="PTHR30069:SF40">
    <property type="entry name" value="TONB-DEPENDENT RECEPTOR NMB0964-RELATED"/>
    <property type="match status" value="1"/>
</dbReference>
<feature type="domain" description="TonB-dependent receptor-like beta-barrel" evidence="11">
    <location>
        <begin position="307"/>
        <end position="778"/>
    </location>
</feature>
<keyword evidence="10" id="KW-0732">Signal</keyword>
<name>A0ABT8KZT8_9BACT</name>
<feature type="domain" description="TonB-dependent receptor plug" evidence="12">
    <location>
        <begin position="138"/>
        <end position="236"/>
    </location>
</feature>
<evidence type="ECO:0000256" key="6">
    <source>
        <dbReference type="ARBA" id="ARBA00023136"/>
    </source>
</evidence>
<comment type="caution">
    <text evidence="13">The sequence shown here is derived from an EMBL/GenBank/DDBJ whole genome shotgun (WGS) entry which is preliminary data.</text>
</comment>
<proteinExistence type="inferred from homology"/>
<dbReference type="InterPro" id="IPR000531">
    <property type="entry name" value="Beta-barrel_TonB"/>
</dbReference>
<keyword evidence="6 8" id="KW-0472">Membrane</keyword>
<dbReference type="InterPro" id="IPR012910">
    <property type="entry name" value="Plug_dom"/>
</dbReference>
<evidence type="ECO:0000256" key="7">
    <source>
        <dbReference type="ARBA" id="ARBA00023237"/>
    </source>
</evidence>